<evidence type="ECO:0000313" key="4">
    <source>
        <dbReference type="Proteomes" id="UP001058974"/>
    </source>
</evidence>
<dbReference type="AlphaFoldDB" id="A0A9D4YC81"/>
<dbReference type="PANTHER" id="PTHR31793:SF27">
    <property type="entry name" value="NOVEL THIOESTERASE SUPERFAMILY DOMAIN AND SAPOSIN A-TYPE DOMAIN CONTAINING PROTEIN (0610012H03RIK)"/>
    <property type="match status" value="1"/>
</dbReference>
<dbReference type="Gramene" id="Psat02G0232200-T1">
    <property type="protein sequence ID" value="KAI5435844.1"/>
    <property type="gene ID" value="KIW84_022322"/>
</dbReference>
<dbReference type="Proteomes" id="UP001058974">
    <property type="component" value="Chromosome 2"/>
</dbReference>
<organism evidence="3 4">
    <name type="scientific">Pisum sativum</name>
    <name type="common">Garden pea</name>
    <name type="synonym">Lathyrus oleraceus</name>
    <dbReference type="NCBI Taxonomy" id="3888"/>
    <lineage>
        <taxon>Eukaryota</taxon>
        <taxon>Viridiplantae</taxon>
        <taxon>Streptophyta</taxon>
        <taxon>Embryophyta</taxon>
        <taxon>Tracheophyta</taxon>
        <taxon>Spermatophyta</taxon>
        <taxon>Magnoliopsida</taxon>
        <taxon>eudicotyledons</taxon>
        <taxon>Gunneridae</taxon>
        <taxon>Pentapetalae</taxon>
        <taxon>rosids</taxon>
        <taxon>fabids</taxon>
        <taxon>Fabales</taxon>
        <taxon>Fabaceae</taxon>
        <taxon>Papilionoideae</taxon>
        <taxon>50 kb inversion clade</taxon>
        <taxon>NPAAA clade</taxon>
        <taxon>Hologalegina</taxon>
        <taxon>IRL clade</taxon>
        <taxon>Fabeae</taxon>
        <taxon>Lathyrus</taxon>
    </lineage>
</organism>
<gene>
    <name evidence="3" type="ORF">KIW84_022322</name>
</gene>
<dbReference type="PANTHER" id="PTHR31793">
    <property type="entry name" value="4-HYDROXYBENZOYL-COA THIOESTERASE FAMILY MEMBER"/>
    <property type="match status" value="1"/>
</dbReference>
<dbReference type="InterPro" id="IPR029069">
    <property type="entry name" value="HotDog_dom_sf"/>
</dbReference>
<name>A0A9D4YC81_PEA</name>
<evidence type="ECO:0000313" key="3">
    <source>
        <dbReference type="EMBL" id="KAI5435844.1"/>
    </source>
</evidence>
<dbReference type="GO" id="GO:0009507">
    <property type="term" value="C:chloroplast"/>
    <property type="evidence" value="ECO:0007669"/>
    <property type="project" value="TreeGrafter"/>
</dbReference>
<reference evidence="3 4" key="1">
    <citation type="journal article" date="2022" name="Nat. Genet.">
        <title>Improved pea reference genome and pan-genome highlight genomic features and evolutionary characteristics.</title>
        <authorList>
            <person name="Yang T."/>
            <person name="Liu R."/>
            <person name="Luo Y."/>
            <person name="Hu S."/>
            <person name="Wang D."/>
            <person name="Wang C."/>
            <person name="Pandey M.K."/>
            <person name="Ge S."/>
            <person name="Xu Q."/>
            <person name="Li N."/>
            <person name="Li G."/>
            <person name="Huang Y."/>
            <person name="Saxena R.K."/>
            <person name="Ji Y."/>
            <person name="Li M."/>
            <person name="Yan X."/>
            <person name="He Y."/>
            <person name="Liu Y."/>
            <person name="Wang X."/>
            <person name="Xiang C."/>
            <person name="Varshney R.K."/>
            <person name="Ding H."/>
            <person name="Gao S."/>
            <person name="Zong X."/>
        </authorList>
    </citation>
    <scope>NUCLEOTIDE SEQUENCE [LARGE SCALE GENOMIC DNA]</scope>
    <source>
        <strain evidence="3 4">cv. Zhongwan 6</strain>
    </source>
</reference>
<dbReference type="SUPFAM" id="SSF54637">
    <property type="entry name" value="Thioesterase/thiol ester dehydrase-isomerase"/>
    <property type="match status" value="1"/>
</dbReference>
<dbReference type="GO" id="GO:0016297">
    <property type="term" value="F:fatty acyl-[ACP] hydrolase activity"/>
    <property type="evidence" value="ECO:0007669"/>
    <property type="project" value="TreeGrafter"/>
</dbReference>
<keyword evidence="4" id="KW-1185">Reference proteome</keyword>
<sequence length="179" mass="20628">MLHPFSFSKANHVSTKNLSSPLNMNTTSFHFSRKAPTSFSFPYKSFYPHALQSASARTSSPLLDNVKDSKSKNKFFDVELEVREYELDQYGVVHNSVYSCYCQQGWSDFMKSIGINHNEAIESGSAWAMSEISLKFIAPLRPILEANVKGVYLNRYYRPIRILKDMKFKMVKFINENDI</sequence>
<dbReference type="EMBL" id="JAMSHJ010000002">
    <property type="protein sequence ID" value="KAI5435844.1"/>
    <property type="molecule type" value="Genomic_DNA"/>
</dbReference>
<evidence type="ECO:0000256" key="2">
    <source>
        <dbReference type="ARBA" id="ARBA00022801"/>
    </source>
</evidence>
<evidence type="ECO:0000256" key="1">
    <source>
        <dbReference type="ARBA" id="ARBA00005953"/>
    </source>
</evidence>
<comment type="caution">
    <text evidence="3">The sequence shown here is derived from an EMBL/GenBank/DDBJ whole genome shotgun (WGS) entry which is preliminary data.</text>
</comment>
<dbReference type="CDD" id="cd00586">
    <property type="entry name" value="4HBT"/>
    <property type="match status" value="1"/>
</dbReference>
<protein>
    <recommendedName>
        <fullName evidence="5">Thioesterase domain-containing protein</fullName>
    </recommendedName>
</protein>
<keyword evidence="2" id="KW-0378">Hydrolase</keyword>
<dbReference type="Gramene" id="Psat0s3549g0120.2">
    <property type="protein sequence ID" value="Psat0s3549g0120.2.cds"/>
    <property type="gene ID" value="Psat0s3549g0120"/>
</dbReference>
<evidence type="ECO:0008006" key="5">
    <source>
        <dbReference type="Google" id="ProtNLM"/>
    </source>
</evidence>
<proteinExistence type="inferred from homology"/>
<dbReference type="InterPro" id="IPR050563">
    <property type="entry name" value="4-hydroxybenzoyl-CoA_TE"/>
</dbReference>
<dbReference type="Gene3D" id="3.10.129.10">
    <property type="entry name" value="Hotdog Thioesterase"/>
    <property type="match status" value="1"/>
</dbReference>
<comment type="similarity">
    <text evidence="1">Belongs to the 4-hydroxybenzoyl-CoA thioesterase family.</text>
</comment>
<accession>A0A9D4YC81</accession>